<keyword evidence="2" id="KW-1185">Reference proteome</keyword>
<comment type="caution">
    <text evidence="1">The sequence shown here is derived from an EMBL/GenBank/DDBJ whole genome shotgun (WGS) entry which is preliminary data.</text>
</comment>
<proteinExistence type="predicted"/>
<name>A0ABU3Y7Y5_9SPHN</name>
<protein>
    <submittedName>
        <fullName evidence="1">Uncharacterized protein</fullName>
    </submittedName>
</protein>
<organism evidence="1 2">
    <name type="scientific">Sphingomonas agrestis</name>
    <dbReference type="NCBI Taxonomy" id="3080540"/>
    <lineage>
        <taxon>Bacteria</taxon>
        <taxon>Pseudomonadati</taxon>
        <taxon>Pseudomonadota</taxon>
        <taxon>Alphaproteobacteria</taxon>
        <taxon>Sphingomonadales</taxon>
        <taxon>Sphingomonadaceae</taxon>
        <taxon>Sphingomonas</taxon>
    </lineage>
</organism>
<accession>A0ABU3Y7Y5</accession>
<dbReference type="RefSeq" id="WP_317226628.1">
    <property type="nucleotide sequence ID" value="NZ_JAWJEJ010000001.1"/>
</dbReference>
<reference evidence="1 2" key="1">
    <citation type="submission" date="2023-10" db="EMBL/GenBank/DDBJ databases">
        <title>Sphingomonas sp. HF-S4 16S ribosomal RNA gene Genome sequencing and assembly.</title>
        <authorList>
            <person name="Lee H."/>
        </authorList>
    </citation>
    <scope>NUCLEOTIDE SEQUENCE [LARGE SCALE GENOMIC DNA]</scope>
    <source>
        <strain evidence="1 2">HF-S4</strain>
    </source>
</reference>
<dbReference type="Proteomes" id="UP001273531">
    <property type="component" value="Unassembled WGS sequence"/>
</dbReference>
<gene>
    <name evidence="1" type="ORF">RZN05_10830</name>
</gene>
<sequence>MPAAACVEVYNNASGYSASVRNYAGVSLSGDNVFGDNSSAQLAQQTPAMRGSAAVGHSATAVIGLAR</sequence>
<evidence type="ECO:0000313" key="1">
    <source>
        <dbReference type="EMBL" id="MDV3457479.1"/>
    </source>
</evidence>
<dbReference type="EMBL" id="JAWJEJ010000001">
    <property type="protein sequence ID" value="MDV3457479.1"/>
    <property type="molecule type" value="Genomic_DNA"/>
</dbReference>
<evidence type="ECO:0000313" key="2">
    <source>
        <dbReference type="Proteomes" id="UP001273531"/>
    </source>
</evidence>